<evidence type="ECO:0000256" key="8">
    <source>
        <dbReference type="ARBA" id="ARBA00023209"/>
    </source>
</evidence>
<feature type="transmembrane region" description="Helical" evidence="10">
    <location>
        <begin position="95"/>
        <end position="119"/>
    </location>
</feature>
<feature type="transmembrane region" description="Helical" evidence="10">
    <location>
        <begin position="43"/>
        <end position="63"/>
    </location>
</feature>
<sequence length="190" mass="21113">MTWLLILCLAYVIGALPCHWWVCPYPLSHKKVLIYSQLPKKEALLLTVIDLVKGISATLLGFAVLGWVGAYLAALLVVAGSMYSCFLGFRGGTGLGVAAGALLILSPLFLLFGVLIYLLGLLLVRSLFAAALLTAVAIILFGIVFVTHMYVWGIVLVLGAVMLFRLCPRWFGTKKRWDRPYRFPPWKKRW</sequence>
<keyword evidence="1" id="KW-1003">Cell membrane</keyword>
<dbReference type="Proteomes" id="UP001596500">
    <property type="component" value="Unassembled WGS sequence"/>
</dbReference>
<dbReference type="EMBL" id="JBHTBW010000040">
    <property type="protein sequence ID" value="MFC7441889.1"/>
    <property type="molecule type" value="Genomic_DNA"/>
</dbReference>
<feature type="transmembrane region" description="Helical" evidence="10">
    <location>
        <begin position="70"/>
        <end position="89"/>
    </location>
</feature>
<accession>A0ABW2RLH4</accession>
<reference evidence="12" key="1">
    <citation type="journal article" date="2019" name="Int. J. Syst. Evol. Microbiol.">
        <title>The Global Catalogue of Microorganisms (GCM) 10K type strain sequencing project: providing services to taxonomists for standard genome sequencing and annotation.</title>
        <authorList>
            <consortium name="The Broad Institute Genomics Platform"/>
            <consortium name="The Broad Institute Genome Sequencing Center for Infectious Disease"/>
            <person name="Wu L."/>
            <person name="Ma J."/>
        </authorList>
    </citation>
    <scope>NUCLEOTIDE SEQUENCE [LARGE SCALE GENOMIC DNA]</scope>
    <source>
        <strain evidence="12">CGMCC 1.12942</strain>
    </source>
</reference>
<organism evidence="11 12">
    <name type="scientific">Laceyella putida</name>
    <dbReference type="NCBI Taxonomy" id="110101"/>
    <lineage>
        <taxon>Bacteria</taxon>
        <taxon>Bacillati</taxon>
        <taxon>Bacillota</taxon>
        <taxon>Bacilli</taxon>
        <taxon>Bacillales</taxon>
        <taxon>Thermoactinomycetaceae</taxon>
        <taxon>Laceyella</taxon>
    </lineage>
</organism>
<evidence type="ECO:0000256" key="7">
    <source>
        <dbReference type="ARBA" id="ARBA00023136"/>
    </source>
</evidence>
<keyword evidence="8" id="KW-0594">Phospholipid biosynthesis</keyword>
<feature type="transmembrane region" description="Helical" evidence="10">
    <location>
        <begin position="126"/>
        <end position="144"/>
    </location>
</feature>
<evidence type="ECO:0000256" key="6">
    <source>
        <dbReference type="ARBA" id="ARBA00023098"/>
    </source>
</evidence>
<evidence type="ECO:0000256" key="5">
    <source>
        <dbReference type="ARBA" id="ARBA00022989"/>
    </source>
</evidence>
<keyword evidence="5 10" id="KW-1133">Transmembrane helix</keyword>
<dbReference type="RefSeq" id="WP_379865397.1">
    <property type="nucleotide sequence ID" value="NZ_JBHTBW010000040.1"/>
</dbReference>
<dbReference type="SMART" id="SM01207">
    <property type="entry name" value="G3P_acyltransf"/>
    <property type="match status" value="1"/>
</dbReference>
<protein>
    <submittedName>
        <fullName evidence="11">Glycerol-3-phosphate acyltransferase</fullName>
    </submittedName>
</protein>
<keyword evidence="4 10" id="KW-0812">Transmembrane</keyword>
<name>A0ABW2RLH4_9BACL</name>
<comment type="caution">
    <text evidence="11">The sequence shown here is derived from an EMBL/GenBank/DDBJ whole genome shotgun (WGS) entry which is preliminary data.</text>
</comment>
<dbReference type="Pfam" id="PF02660">
    <property type="entry name" value="G3P_acyltransf"/>
    <property type="match status" value="1"/>
</dbReference>
<evidence type="ECO:0000256" key="9">
    <source>
        <dbReference type="ARBA" id="ARBA00023264"/>
    </source>
</evidence>
<keyword evidence="9" id="KW-1208">Phospholipid metabolism</keyword>
<keyword evidence="11" id="KW-0012">Acyltransferase</keyword>
<evidence type="ECO:0000256" key="1">
    <source>
        <dbReference type="ARBA" id="ARBA00022475"/>
    </source>
</evidence>
<feature type="transmembrane region" description="Helical" evidence="10">
    <location>
        <begin position="150"/>
        <end position="167"/>
    </location>
</feature>
<keyword evidence="3" id="KW-0808">Transferase</keyword>
<keyword evidence="12" id="KW-1185">Reference proteome</keyword>
<evidence type="ECO:0000256" key="3">
    <source>
        <dbReference type="ARBA" id="ARBA00022679"/>
    </source>
</evidence>
<keyword evidence="2" id="KW-0444">Lipid biosynthesis</keyword>
<keyword evidence="6" id="KW-0443">Lipid metabolism</keyword>
<proteinExistence type="predicted"/>
<evidence type="ECO:0000313" key="11">
    <source>
        <dbReference type="EMBL" id="MFC7441889.1"/>
    </source>
</evidence>
<keyword evidence="7 10" id="KW-0472">Membrane</keyword>
<dbReference type="GO" id="GO:0016746">
    <property type="term" value="F:acyltransferase activity"/>
    <property type="evidence" value="ECO:0007669"/>
    <property type="project" value="UniProtKB-KW"/>
</dbReference>
<evidence type="ECO:0000256" key="4">
    <source>
        <dbReference type="ARBA" id="ARBA00022692"/>
    </source>
</evidence>
<gene>
    <name evidence="11" type="ORF">ACFQNG_12380</name>
</gene>
<evidence type="ECO:0000256" key="10">
    <source>
        <dbReference type="SAM" id="Phobius"/>
    </source>
</evidence>
<evidence type="ECO:0000256" key="2">
    <source>
        <dbReference type="ARBA" id="ARBA00022516"/>
    </source>
</evidence>
<dbReference type="InterPro" id="IPR003811">
    <property type="entry name" value="G3P_acylTferase_PlsY"/>
</dbReference>
<evidence type="ECO:0000313" key="12">
    <source>
        <dbReference type="Proteomes" id="UP001596500"/>
    </source>
</evidence>